<organism evidence="1 2">
    <name type="scientific">Lentinula aff. detonsa</name>
    <dbReference type="NCBI Taxonomy" id="2804958"/>
    <lineage>
        <taxon>Eukaryota</taxon>
        <taxon>Fungi</taxon>
        <taxon>Dikarya</taxon>
        <taxon>Basidiomycota</taxon>
        <taxon>Agaricomycotina</taxon>
        <taxon>Agaricomycetes</taxon>
        <taxon>Agaricomycetidae</taxon>
        <taxon>Agaricales</taxon>
        <taxon>Marasmiineae</taxon>
        <taxon>Omphalotaceae</taxon>
        <taxon>Lentinula</taxon>
    </lineage>
</organism>
<dbReference type="AlphaFoldDB" id="A0AA38L3H8"/>
<keyword evidence="2" id="KW-1185">Reference proteome</keyword>
<comment type="caution">
    <text evidence="1">The sequence shown here is derived from an EMBL/GenBank/DDBJ whole genome shotgun (WGS) entry which is preliminary data.</text>
</comment>
<evidence type="ECO:0000313" key="1">
    <source>
        <dbReference type="EMBL" id="KAJ3781690.1"/>
    </source>
</evidence>
<reference evidence="1" key="1">
    <citation type="submission" date="2022-08" db="EMBL/GenBank/DDBJ databases">
        <authorList>
            <consortium name="DOE Joint Genome Institute"/>
            <person name="Min B."/>
            <person name="Riley R."/>
            <person name="Sierra-Patev S."/>
            <person name="Naranjo-Ortiz M."/>
            <person name="Looney B."/>
            <person name="Konkel Z."/>
            <person name="Slot J.C."/>
            <person name="Sakamoto Y."/>
            <person name="Steenwyk J.L."/>
            <person name="Rokas A."/>
            <person name="Carro J."/>
            <person name="Camarero S."/>
            <person name="Ferreira P."/>
            <person name="Molpeceres G."/>
            <person name="Ruiz-Duenas F.J."/>
            <person name="Serrano A."/>
            <person name="Henrissat B."/>
            <person name="Drula E."/>
            <person name="Hughes K.W."/>
            <person name="Mata J.L."/>
            <person name="Ishikawa N.K."/>
            <person name="Vargas-Isla R."/>
            <person name="Ushijima S."/>
            <person name="Smith C.A."/>
            <person name="Ahrendt S."/>
            <person name="Andreopoulos W."/>
            <person name="He G."/>
            <person name="Labutti K."/>
            <person name="Lipzen A."/>
            <person name="Ng V."/>
            <person name="Sandor L."/>
            <person name="Barry K."/>
            <person name="Martinez A.T."/>
            <person name="Xiao Y."/>
            <person name="Gibbons J.G."/>
            <person name="Terashima K."/>
            <person name="Hibbett D.S."/>
            <person name="Grigoriev I.V."/>
        </authorList>
    </citation>
    <scope>NUCLEOTIDE SEQUENCE</scope>
    <source>
        <strain evidence="1">TFB10291</strain>
    </source>
</reference>
<name>A0AA38L3H8_9AGAR</name>
<evidence type="ECO:0000313" key="2">
    <source>
        <dbReference type="Proteomes" id="UP001163798"/>
    </source>
</evidence>
<dbReference type="EMBL" id="MU793533">
    <property type="protein sequence ID" value="KAJ3781690.1"/>
    <property type="molecule type" value="Genomic_DNA"/>
</dbReference>
<gene>
    <name evidence="1" type="ORF">GGU10DRAFT_379300</name>
</gene>
<accession>A0AA38L3H8</accession>
<protein>
    <submittedName>
        <fullName evidence="1">Uncharacterized protein</fullName>
    </submittedName>
</protein>
<proteinExistence type="predicted"/>
<sequence>MGILVDYIYEIDLDHHIFYMDSGEPLFDFRNMPYGNEFLMYIGEDSYSRICFHVRTPEKHPFKLPPPAKVDSDVLDAYSGYNVRFVADPHNLLDLPVNSRPIEQVRVKITYLRFLPEDHIDRQDTPGITALARLGQLMYENTLHDKLFTNNAIYHQSASQNPIHNPSKIIAFQLLLILRNTFHHIA</sequence>
<dbReference type="Proteomes" id="UP001163798">
    <property type="component" value="Unassembled WGS sequence"/>
</dbReference>